<dbReference type="GO" id="GO:0016705">
    <property type="term" value="F:oxidoreductase activity, acting on paired donors, with incorporation or reduction of molecular oxygen"/>
    <property type="evidence" value="ECO:0007669"/>
    <property type="project" value="InterPro"/>
</dbReference>
<dbReference type="InterPro" id="IPR001128">
    <property type="entry name" value="Cyt_P450"/>
</dbReference>
<dbReference type="InterPro" id="IPR050196">
    <property type="entry name" value="Cytochrome_P450_Monoox"/>
</dbReference>
<dbReference type="PANTHER" id="PTHR24291">
    <property type="entry name" value="CYTOCHROME P450 FAMILY 4"/>
    <property type="match status" value="1"/>
</dbReference>
<evidence type="ECO:0000256" key="7">
    <source>
        <dbReference type="PIRSR" id="PIRSR602401-1"/>
    </source>
</evidence>
<evidence type="ECO:0000256" key="8">
    <source>
        <dbReference type="RuleBase" id="RU000461"/>
    </source>
</evidence>
<keyword evidence="3 7" id="KW-0479">Metal-binding</keyword>
<dbReference type="Pfam" id="PF00067">
    <property type="entry name" value="p450"/>
    <property type="match status" value="1"/>
</dbReference>
<comment type="caution">
    <text evidence="9">The sequence shown here is derived from an EMBL/GenBank/DDBJ whole genome shotgun (WGS) entry which is preliminary data.</text>
</comment>
<keyword evidence="6 8" id="KW-0503">Monooxygenase</keyword>
<protein>
    <recommendedName>
        <fullName evidence="11">Cytochrome P450</fullName>
    </recommendedName>
</protein>
<evidence type="ECO:0000256" key="5">
    <source>
        <dbReference type="ARBA" id="ARBA00023004"/>
    </source>
</evidence>
<evidence type="ECO:0000256" key="4">
    <source>
        <dbReference type="ARBA" id="ARBA00023002"/>
    </source>
</evidence>
<reference evidence="9 10" key="1">
    <citation type="submission" date="2017-10" db="EMBL/GenBank/DDBJ databases">
        <title>Genome announcement of Methylocella silvestris TVC from permafrost.</title>
        <authorList>
            <person name="Wang J."/>
            <person name="Geng K."/>
            <person name="Ul-Haque F."/>
            <person name="Crombie A.T."/>
            <person name="Street L.E."/>
            <person name="Wookey P.A."/>
            <person name="Murrell J.C."/>
            <person name="Pratscher J."/>
        </authorList>
    </citation>
    <scope>NUCLEOTIDE SEQUENCE [LARGE SCALE GENOMIC DNA]</scope>
    <source>
        <strain evidence="9 10">TVC</strain>
    </source>
</reference>
<keyword evidence="4 8" id="KW-0560">Oxidoreductase</keyword>
<evidence type="ECO:0008006" key="11">
    <source>
        <dbReference type="Google" id="ProtNLM"/>
    </source>
</evidence>
<dbReference type="GO" id="GO:0004497">
    <property type="term" value="F:monooxygenase activity"/>
    <property type="evidence" value="ECO:0007669"/>
    <property type="project" value="UniProtKB-KW"/>
</dbReference>
<evidence type="ECO:0000256" key="3">
    <source>
        <dbReference type="ARBA" id="ARBA00022723"/>
    </source>
</evidence>
<evidence type="ECO:0000313" key="10">
    <source>
        <dbReference type="Proteomes" id="UP000236286"/>
    </source>
</evidence>
<keyword evidence="2 7" id="KW-0349">Heme</keyword>
<dbReference type="InterPro" id="IPR002401">
    <property type="entry name" value="Cyt_P450_E_grp-I"/>
</dbReference>
<dbReference type="AlphaFoldDB" id="A0A2J7TEM0"/>
<dbReference type="EMBL" id="PDZR01000018">
    <property type="protein sequence ID" value="PNG25203.1"/>
    <property type="molecule type" value="Genomic_DNA"/>
</dbReference>
<dbReference type="PROSITE" id="PS00086">
    <property type="entry name" value="CYTOCHROME_P450"/>
    <property type="match status" value="1"/>
</dbReference>
<dbReference type="GO" id="GO:0020037">
    <property type="term" value="F:heme binding"/>
    <property type="evidence" value="ECO:0007669"/>
    <property type="project" value="InterPro"/>
</dbReference>
<dbReference type="OrthoDB" id="9764248at2"/>
<evidence type="ECO:0000256" key="6">
    <source>
        <dbReference type="ARBA" id="ARBA00023033"/>
    </source>
</evidence>
<dbReference type="PANTHER" id="PTHR24291:SF50">
    <property type="entry name" value="BIFUNCTIONAL ALBAFLAVENONE MONOOXYGENASE_TERPENE SYNTHASE"/>
    <property type="match status" value="1"/>
</dbReference>
<dbReference type="InterPro" id="IPR036396">
    <property type="entry name" value="Cyt_P450_sf"/>
</dbReference>
<comment type="cofactor">
    <cofactor evidence="7">
        <name>heme</name>
        <dbReference type="ChEBI" id="CHEBI:30413"/>
    </cofactor>
</comment>
<proteinExistence type="inferred from homology"/>
<dbReference type="PRINTS" id="PR00463">
    <property type="entry name" value="EP450I"/>
</dbReference>
<sequence length="478" mass="53696">MANRRDAKKRECCERKRLRNPYRIRLRGHDTETASLKTNTRRGPRGWPLLGVLPDLRRNVLKTVREACAYGDLVELKSPLFSLLLLNSADNVARVLQTNSANYGRTRFHAMLKPVLGHGLLTSEGELWRVQRSIIQPAFLYARLRAYAIFEEKALARLCQRWEAAARLQTPVDVAAEMSALSIEVIVGALFGDSTAGATLDVRRDINLLQDQIAGRFWSIVPAKLAELLPTSGNLAYQGARQRLDRLIYDLIESHRRTSVPGAILSLMLDYRDPATGKGIDERQIRDEVMTLFLAGHETTATALTWLWLLLAQNPESRARVEGEADAAQGRAANLPEQNFIKRAAQEALRLYPPIWSFSRHAIADDMLGDHFVGKDSNLMVCPYTLHRHRDYWTDPERFDPDRFLPARSVRRPRFAYVPFGGGPRVCVGGLFALAELANAVTAIAARFRLEPLSADVQPEALVTLRPKGGLMMSLSER</sequence>
<dbReference type="InterPro" id="IPR017972">
    <property type="entry name" value="Cyt_P450_CS"/>
</dbReference>
<gene>
    <name evidence="9" type="ORF">CR492_14595</name>
</gene>
<dbReference type="Proteomes" id="UP000236286">
    <property type="component" value="Unassembled WGS sequence"/>
</dbReference>
<name>A0A2J7TEM0_METSI</name>
<dbReference type="Gene3D" id="1.10.630.10">
    <property type="entry name" value="Cytochrome P450"/>
    <property type="match status" value="1"/>
</dbReference>
<accession>A0A2J7TEM0</accession>
<evidence type="ECO:0000313" key="9">
    <source>
        <dbReference type="EMBL" id="PNG25203.1"/>
    </source>
</evidence>
<feature type="binding site" description="axial binding residue" evidence="7">
    <location>
        <position position="427"/>
    </location>
    <ligand>
        <name>heme</name>
        <dbReference type="ChEBI" id="CHEBI:30413"/>
    </ligand>
    <ligandPart>
        <name>Fe</name>
        <dbReference type="ChEBI" id="CHEBI:18248"/>
    </ligandPart>
</feature>
<dbReference type="GO" id="GO:0005506">
    <property type="term" value="F:iron ion binding"/>
    <property type="evidence" value="ECO:0007669"/>
    <property type="project" value="InterPro"/>
</dbReference>
<evidence type="ECO:0000256" key="1">
    <source>
        <dbReference type="ARBA" id="ARBA00010617"/>
    </source>
</evidence>
<organism evidence="9 10">
    <name type="scientific">Methylocella silvestris</name>
    <dbReference type="NCBI Taxonomy" id="199596"/>
    <lineage>
        <taxon>Bacteria</taxon>
        <taxon>Pseudomonadati</taxon>
        <taxon>Pseudomonadota</taxon>
        <taxon>Alphaproteobacteria</taxon>
        <taxon>Hyphomicrobiales</taxon>
        <taxon>Beijerinckiaceae</taxon>
        <taxon>Methylocella</taxon>
    </lineage>
</organism>
<dbReference type="SUPFAM" id="SSF48264">
    <property type="entry name" value="Cytochrome P450"/>
    <property type="match status" value="1"/>
</dbReference>
<dbReference type="PRINTS" id="PR00385">
    <property type="entry name" value="P450"/>
</dbReference>
<comment type="similarity">
    <text evidence="1 8">Belongs to the cytochrome P450 family.</text>
</comment>
<keyword evidence="5 7" id="KW-0408">Iron</keyword>
<evidence type="ECO:0000256" key="2">
    <source>
        <dbReference type="ARBA" id="ARBA00022617"/>
    </source>
</evidence>